<accession>A0AAX3UEC3</accession>
<sequence length="200" mass="22674">MEGFKEMKKFIKKGKELRTIKTVFLILFFGFIVAEFIISVAILNSKTKGIQASNEEQPEITHVVRSQNLALHGFAYKLIPKSGARFYLAKSHLAKSAQVHDTLYVPVEYQGSSFNLSDQINFNTLSVTLPNSKEYLHVAKIYSIKSKKNDTSTQIFGKCDKKGYLKLSEFKLEKATKMNLSKKANSNQLFLALPEQKNLD</sequence>
<dbReference type="AlphaFoldDB" id="A0AAX3UEC3"/>
<organism evidence="2 3">
    <name type="scientific">Lactobacillus kefiranofaciens</name>
    <dbReference type="NCBI Taxonomy" id="267818"/>
    <lineage>
        <taxon>Bacteria</taxon>
        <taxon>Bacillati</taxon>
        <taxon>Bacillota</taxon>
        <taxon>Bacilli</taxon>
        <taxon>Lactobacillales</taxon>
        <taxon>Lactobacillaceae</taxon>
        <taxon>Lactobacillus</taxon>
    </lineage>
</organism>
<dbReference type="EMBL" id="CP123735">
    <property type="protein sequence ID" value="WGO85854.1"/>
    <property type="molecule type" value="Genomic_DNA"/>
</dbReference>
<feature type="transmembrane region" description="Helical" evidence="1">
    <location>
        <begin position="20"/>
        <end position="43"/>
    </location>
</feature>
<name>A0AAX3UEC3_9LACO</name>
<evidence type="ECO:0000313" key="2">
    <source>
        <dbReference type="EMBL" id="WGO85854.1"/>
    </source>
</evidence>
<reference evidence="2" key="1">
    <citation type="journal article" date="2022" name="Food Funct.">
        <title>Lactobacillus kefiranofaciens ZW18 from Kefir enhances the anti-tumor effect of anti-programmed cell death 1 (PD-1) immunotherapy by modulating the gut microbiota.</title>
        <authorList>
            <person name="Zhao J."/>
            <person name="Wang Y."/>
            <person name="Wang J."/>
            <person name="Lv M."/>
            <person name="Zhou C."/>
            <person name="Jia L."/>
            <person name="Geng W."/>
        </authorList>
    </citation>
    <scope>NUCLEOTIDE SEQUENCE</scope>
    <source>
        <strain evidence="2">ZW18</strain>
    </source>
</reference>
<protein>
    <submittedName>
        <fullName evidence="2">Uncharacterized protein</fullName>
    </submittedName>
</protein>
<keyword evidence="1" id="KW-0812">Transmembrane</keyword>
<evidence type="ECO:0000256" key="1">
    <source>
        <dbReference type="SAM" id="Phobius"/>
    </source>
</evidence>
<dbReference type="RefSeq" id="WP_025084247.1">
    <property type="nucleotide sequence ID" value="NZ_CP123735.1"/>
</dbReference>
<keyword evidence="1" id="KW-0472">Membrane</keyword>
<dbReference type="Proteomes" id="UP001242513">
    <property type="component" value="Chromosome"/>
</dbReference>
<keyword evidence="1" id="KW-1133">Transmembrane helix</keyword>
<proteinExistence type="predicted"/>
<gene>
    <name evidence="2" type="ORF">QEJ78_11220</name>
</gene>
<reference evidence="2" key="2">
    <citation type="submission" date="2023-04" db="EMBL/GenBank/DDBJ databases">
        <authorList>
            <person name="Wang Y."/>
        </authorList>
    </citation>
    <scope>NUCLEOTIDE SEQUENCE</scope>
    <source>
        <strain evidence="2">ZW18</strain>
    </source>
</reference>
<evidence type="ECO:0000313" key="3">
    <source>
        <dbReference type="Proteomes" id="UP001242513"/>
    </source>
</evidence>